<dbReference type="Pfam" id="PF13335">
    <property type="entry name" value="Mg_chelatase_C"/>
    <property type="match status" value="1"/>
</dbReference>
<accession>K1XGU1</accession>
<evidence type="ECO:0000259" key="1">
    <source>
        <dbReference type="Pfam" id="PF13335"/>
    </source>
</evidence>
<dbReference type="InterPro" id="IPR027417">
    <property type="entry name" value="P-loop_NTPase"/>
</dbReference>
<feature type="domain" description="Mg chelatase-related protein C-terminal" evidence="1">
    <location>
        <begin position="13"/>
        <end position="107"/>
    </location>
</feature>
<dbReference type="AlphaFoldDB" id="K1XGU1"/>
<gene>
    <name evidence="2" type="ORF">ACD_78C00378G0001</name>
</gene>
<dbReference type="PANTHER" id="PTHR32039:SF7">
    <property type="entry name" value="COMPETENCE PROTEIN COMM"/>
    <property type="match status" value="1"/>
</dbReference>
<comment type="caution">
    <text evidence="2">The sequence shown here is derived from an EMBL/GenBank/DDBJ whole genome shotgun (WGS) entry which is preliminary data.</text>
</comment>
<dbReference type="InterPro" id="IPR025158">
    <property type="entry name" value="Mg_chelat-rel_C"/>
</dbReference>
<evidence type="ECO:0000313" key="2">
    <source>
        <dbReference type="EMBL" id="EKD29510.1"/>
    </source>
</evidence>
<dbReference type="EMBL" id="AMFJ01034378">
    <property type="protein sequence ID" value="EKD29510.1"/>
    <property type="molecule type" value="Genomic_DNA"/>
</dbReference>
<proteinExistence type="predicted"/>
<dbReference type="PANTHER" id="PTHR32039">
    <property type="entry name" value="MAGNESIUM-CHELATASE SUBUNIT CHLI"/>
    <property type="match status" value="1"/>
</dbReference>
<name>K1XGU1_9BACT</name>
<dbReference type="InterPro" id="IPR045006">
    <property type="entry name" value="CHLI-like"/>
</dbReference>
<reference evidence="2" key="1">
    <citation type="journal article" date="2012" name="Science">
        <title>Fermentation, hydrogen, and sulfur metabolism in multiple uncultivated bacterial phyla.</title>
        <authorList>
            <person name="Wrighton K.C."/>
            <person name="Thomas B.C."/>
            <person name="Sharon I."/>
            <person name="Miller C.S."/>
            <person name="Castelle C.J."/>
            <person name="VerBerkmoes N.C."/>
            <person name="Wilkins M.J."/>
            <person name="Hettich R.L."/>
            <person name="Lipton M.S."/>
            <person name="Williams K.H."/>
            <person name="Long P.E."/>
            <person name="Banfield J.F."/>
        </authorList>
    </citation>
    <scope>NUCLEOTIDE SEQUENCE [LARGE SCALE GENOMIC DNA]</scope>
</reference>
<organism evidence="2">
    <name type="scientific">uncultured bacterium</name>
    <name type="common">gcode 4</name>
    <dbReference type="NCBI Taxonomy" id="1234023"/>
    <lineage>
        <taxon>Bacteria</taxon>
        <taxon>environmental samples</taxon>
    </lineage>
</organism>
<sequence>MEDFGDGTTKARTSVDIKKQIESARIFSAKRFKWTKKTCNAEISQEDIEKYCALGKEEDEFLKKALERMNLSTRVYFRLLKLARTIADLEGSQDIKLPHLAEALSYRKV</sequence>
<dbReference type="Gene3D" id="3.40.50.300">
    <property type="entry name" value="P-loop containing nucleotide triphosphate hydrolases"/>
    <property type="match status" value="1"/>
</dbReference>
<protein>
    <submittedName>
        <fullName evidence="2">Mg chelatase-related protein</fullName>
    </submittedName>
</protein>